<dbReference type="PANTHER" id="PTHR11690:SF288">
    <property type="entry name" value="AMILORIDE-SENSITIVE NA+ CHANNEL-RELATED"/>
    <property type="match status" value="1"/>
</dbReference>
<keyword evidence="16" id="KW-1185">Reference proteome</keyword>
<evidence type="ECO:0000313" key="16">
    <source>
        <dbReference type="Proteomes" id="UP000292052"/>
    </source>
</evidence>
<evidence type="ECO:0000256" key="3">
    <source>
        <dbReference type="ARBA" id="ARBA00022448"/>
    </source>
</evidence>
<dbReference type="OrthoDB" id="6021021at2759"/>
<dbReference type="PRINTS" id="PR01078">
    <property type="entry name" value="AMINACHANNEL"/>
</dbReference>
<evidence type="ECO:0000256" key="5">
    <source>
        <dbReference type="ARBA" id="ARBA00022692"/>
    </source>
</evidence>
<feature type="transmembrane region" description="Helical" evidence="14">
    <location>
        <begin position="487"/>
        <end position="513"/>
    </location>
</feature>
<dbReference type="InterPro" id="IPR001873">
    <property type="entry name" value="ENaC"/>
</dbReference>
<keyword evidence="9 14" id="KW-0472">Membrane</keyword>
<evidence type="ECO:0000256" key="9">
    <source>
        <dbReference type="ARBA" id="ARBA00023136"/>
    </source>
</evidence>
<feature type="region of interest" description="Disordered" evidence="13">
    <location>
        <begin position="1"/>
        <end position="25"/>
    </location>
</feature>
<keyword evidence="3 12" id="KW-0813">Transport</keyword>
<comment type="caution">
    <text evidence="15">The sequence shown here is derived from an EMBL/GenBank/DDBJ whole genome shotgun (WGS) entry which is preliminary data.</text>
</comment>
<dbReference type="InterPro" id="IPR020903">
    <property type="entry name" value="ENaC_CS"/>
</dbReference>
<dbReference type="GO" id="GO:0005886">
    <property type="term" value="C:plasma membrane"/>
    <property type="evidence" value="ECO:0007669"/>
    <property type="project" value="TreeGrafter"/>
</dbReference>
<dbReference type="PROSITE" id="PS01206">
    <property type="entry name" value="ASC"/>
    <property type="match status" value="1"/>
</dbReference>
<dbReference type="Gene3D" id="2.60.470.10">
    <property type="entry name" value="Acid-sensing ion channels like domains"/>
    <property type="match status" value="1"/>
</dbReference>
<evidence type="ECO:0000313" key="15">
    <source>
        <dbReference type="EMBL" id="RZC36787.1"/>
    </source>
</evidence>
<protein>
    <submittedName>
        <fullName evidence="15">ASC domain containing protein</fullName>
    </submittedName>
</protein>
<keyword evidence="6 14" id="KW-1133">Transmembrane helix</keyword>
<dbReference type="AlphaFoldDB" id="A0A482VX15"/>
<dbReference type="GO" id="GO:0015280">
    <property type="term" value="F:ligand-gated sodium channel activity"/>
    <property type="evidence" value="ECO:0007669"/>
    <property type="project" value="TreeGrafter"/>
</dbReference>
<dbReference type="Pfam" id="PF00858">
    <property type="entry name" value="ASC"/>
    <property type="match status" value="1"/>
</dbReference>
<sequence>MSIMSPQVKINLPGTSRSKPKKEHPNFRKNVYDYFNEFSNNTSIHGLKWMCERRRSVIERLWWFILFCISLYFCVILIINTWTKWQKSRIMISFAQSPVPVWEVPFPAVTVCPEMKIRQSKYNFTYYFHEVKKLARKKPTNLTAEELETYSKSSLLCDSFLYQGGNKSEDSEIIDYLESIAPSFTDVMVFSTWTNVTYAEGCDYSFLPIFTNDGICLTFNMLDKSELLTNKFSERDYHVHKRTAEWDFDDGYSKDATENAFPKRIMLAGHDNGLTTVLKAYKKDLNYLCHPNQGFKVLLHHPAEVPRVEDQYFRVPLDQELVLRIKPDMTTTSTNLNHYDPNLRKCFFSKERNLQFFKIYTQQNCLIECIANYTLKKCGCVAYYMPRENLTKICGSGSTKCILEAHAALLRQDVESATGCNCLPSCTSIKYNAEASYSKFEWENYYKAWKLSSDEFSTFRLTRIFVYFKEMKFTATVRSELFGLADFWANCGGLLGLFTGFSFLSFVEIIYFLSVRLVCNIRHYGRHVWSGSNALIDNNVGS</sequence>
<evidence type="ECO:0000256" key="4">
    <source>
        <dbReference type="ARBA" id="ARBA00022461"/>
    </source>
</evidence>
<keyword evidence="11 12" id="KW-0407">Ion channel</keyword>
<evidence type="ECO:0000256" key="7">
    <source>
        <dbReference type="ARBA" id="ARBA00023053"/>
    </source>
</evidence>
<dbReference type="Proteomes" id="UP000292052">
    <property type="component" value="Unassembled WGS sequence"/>
</dbReference>
<gene>
    <name evidence="15" type="ORF">BDFB_004082</name>
</gene>
<keyword evidence="8 12" id="KW-0406">Ion transport</keyword>
<evidence type="ECO:0000256" key="10">
    <source>
        <dbReference type="ARBA" id="ARBA00023201"/>
    </source>
</evidence>
<accession>A0A482VX15</accession>
<keyword evidence="7" id="KW-0915">Sodium</keyword>
<dbReference type="PANTHER" id="PTHR11690">
    <property type="entry name" value="AMILORIDE-SENSITIVE SODIUM CHANNEL-RELATED"/>
    <property type="match status" value="1"/>
</dbReference>
<evidence type="ECO:0000256" key="11">
    <source>
        <dbReference type="ARBA" id="ARBA00023303"/>
    </source>
</evidence>
<keyword evidence="4 12" id="KW-0894">Sodium channel</keyword>
<evidence type="ECO:0000256" key="8">
    <source>
        <dbReference type="ARBA" id="ARBA00023065"/>
    </source>
</evidence>
<feature type="transmembrane region" description="Helical" evidence="14">
    <location>
        <begin position="61"/>
        <end position="82"/>
    </location>
</feature>
<evidence type="ECO:0000256" key="2">
    <source>
        <dbReference type="ARBA" id="ARBA00007193"/>
    </source>
</evidence>
<evidence type="ECO:0000256" key="6">
    <source>
        <dbReference type="ARBA" id="ARBA00022989"/>
    </source>
</evidence>
<name>A0A482VX15_ASBVE</name>
<organism evidence="15 16">
    <name type="scientific">Asbolus verrucosus</name>
    <name type="common">Desert ironclad beetle</name>
    <dbReference type="NCBI Taxonomy" id="1661398"/>
    <lineage>
        <taxon>Eukaryota</taxon>
        <taxon>Metazoa</taxon>
        <taxon>Ecdysozoa</taxon>
        <taxon>Arthropoda</taxon>
        <taxon>Hexapoda</taxon>
        <taxon>Insecta</taxon>
        <taxon>Pterygota</taxon>
        <taxon>Neoptera</taxon>
        <taxon>Endopterygota</taxon>
        <taxon>Coleoptera</taxon>
        <taxon>Polyphaga</taxon>
        <taxon>Cucujiformia</taxon>
        <taxon>Tenebrionidae</taxon>
        <taxon>Pimeliinae</taxon>
        <taxon>Asbolus</taxon>
    </lineage>
</organism>
<evidence type="ECO:0000256" key="13">
    <source>
        <dbReference type="SAM" id="MobiDB-lite"/>
    </source>
</evidence>
<keyword evidence="10 12" id="KW-0739">Sodium transport</keyword>
<keyword evidence="5 12" id="KW-0812">Transmembrane</keyword>
<comment type="similarity">
    <text evidence="2 12">Belongs to the amiloride-sensitive sodium channel (TC 1.A.6) family.</text>
</comment>
<reference evidence="15 16" key="1">
    <citation type="submission" date="2017-03" db="EMBL/GenBank/DDBJ databases">
        <title>Genome of the blue death feigning beetle - Asbolus verrucosus.</title>
        <authorList>
            <person name="Rider S.D."/>
        </authorList>
    </citation>
    <scope>NUCLEOTIDE SEQUENCE [LARGE SCALE GENOMIC DNA]</scope>
    <source>
        <strain evidence="15">Butters</strain>
        <tissue evidence="15">Head and leg muscle</tissue>
    </source>
</reference>
<evidence type="ECO:0000256" key="14">
    <source>
        <dbReference type="SAM" id="Phobius"/>
    </source>
</evidence>
<evidence type="ECO:0000256" key="12">
    <source>
        <dbReference type="RuleBase" id="RU000679"/>
    </source>
</evidence>
<dbReference type="EMBL" id="QDEB01058876">
    <property type="protein sequence ID" value="RZC36787.1"/>
    <property type="molecule type" value="Genomic_DNA"/>
</dbReference>
<proteinExistence type="inferred from homology"/>
<evidence type="ECO:0000256" key="1">
    <source>
        <dbReference type="ARBA" id="ARBA00004141"/>
    </source>
</evidence>
<comment type="subcellular location">
    <subcellularLocation>
        <location evidence="1">Membrane</location>
        <topology evidence="1">Multi-pass membrane protein</topology>
    </subcellularLocation>
</comment>
<dbReference type="Gene3D" id="1.10.287.770">
    <property type="entry name" value="YojJ-like"/>
    <property type="match status" value="1"/>
</dbReference>